<reference evidence="1 2" key="1">
    <citation type="submission" date="2019-07" db="EMBL/GenBank/DDBJ databases">
        <title>Tepidimonas taiwanensis I1-1 draft genome.</title>
        <authorList>
            <person name="Da Costa M.S."/>
            <person name="Froufe H.J.C."/>
            <person name="Egas C."/>
            <person name="Albuquerque L."/>
        </authorList>
    </citation>
    <scope>NUCLEOTIDE SEQUENCE [LARGE SCALE GENOMIC DNA]</scope>
    <source>
        <strain evidence="1 2">I1-1</strain>
    </source>
</reference>
<proteinExistence type="predicted"/>
<dbReference type="OrthoDB" id="9805877at2"/>
<sequence>MTRSAKISEIKPDDPSAWEDRLFLTIDIDWVHDTVLADMIDLLDRFDVHATWFVTHDTPLLERLRDNPRYELGIHPKEVLNNPVSGTSMGQDGLRLST</sequence>
<dbReference type="GO" id="GO:0005975">
    <property type="term" value="P:carbohydrate metabolic process"/>
    <property type="evidence" value="ECO:0007669"/>
    <property type="project" value="InterPro"/>
</dbReference>
<dbReference type="InterPro" id="IPR011330">
    <property type="entry name" value="Glyco_hydro/deAcase_b/a-brl"/>
</dbReference>
<evidence type="ECO:0000313" key="2">
    <source>
        <dbReference type="Proteomes" id="UP000317763"/>
    </source>
</evidence>
<evidence type="ECO:0000313" key="1">
    <source>
        <dbReference type="EMBL" id="TSE31339.1"/>
    </source>
</evidence>
<protein>
    <recommendedName>
        <fullName evidence="3">Polysaccharide deacetylase</fullName>
    </recommendedName>
</protein>
<keyword evidence="2" id="KW-1185">Reference proteome</keyword>
<dbReference type="Proteomes" id="UP000317763">
    <property type="component" value="Unassembled WGS sequence"/>
</dbReference>
<accession>A0A554X679</accession>
<dbReference type="Gene3D" id="3.20.20.370">
    <property type="entry name" value="Glycoside hydrolase/deacetylase"/>
    <property type="match status" value="1"/>
</dbReference>
<dbReference type="SUPFAM" id="SSF88713">
    <property type="entry name" value="Glycoside hydrolase/deacetylase"/>
    <property type="match status" value="1"/>
</dbReference>
<name>A0A554X679_9BURK</name>
<evidence type="ECO:0008006" key="3">
    <source>
        <dbReference type="Google" id="ProtNLM"/>
    </source>
</evidence>
<organism evidence="1 2">
    <name type="scientific">Tepidimonas taiwanensis</name>
    <dbReference type="NCBI Taxonomy" id="307486"/>
    <lineage>
        <taxon>Bacteria</taxon>
        <taxon>Pseudomonadati</taxon>
        <taxon>Pseudomonadota</taxon>
        <taxon>Betaproteobacteria</taxon>
        <taxon>Burkholderiales</taxon>
        <taxon>Tepidimonas</taxon>
    </lineage>
</organism>
<comment type="caution">
    <text evidence="1">The sequence shown here is derived from an EMBL/GenBank/DDBJ whole genome shotgun (WGS) entry which is preliminary data.</text>
</comment>
<dbReference type="STRING" id="307486.GCA_000807215_02641"/>
<dbReference type="InterPro" id="IPR054492">
    <property type="entry name" value="WbmS-like"/>
</dbReference>
<dbReference type="EMBL" id="VJOM01000015">
    <property type="protein sequence ID" value="TSE31339.1"/>
    <property type="molecule type" value="Genomic_DNA"/>
</dbReference>
<gene>
    <name evidence="1" type="ORF">Ttaiw_01513</name>
</gene>
<dbReference type="RefSeq" id="WP_043702489.1">
    <property type="nucleotide sequence ID" value="NZ_CP083911.1"/>
</dbReference>
<dbReference type="Pfam" id="PF22537">
    <property type="entry name" value="WbmS-like"/>
    <property type="match status" value="1"/>
</dbReference>
<dbReference type="AlphaFoldDB" id="A0A554X679"/>